<dbReference type="Proteomes" id="UP000316079">
    <property type="component" value="Unassembled WGS sequence"/>
</dbReference>
<accession>A0A553RMS4</accession>
<feature type="non-terminal residue" evidence="1">
    <location>
        <position position="83"/>
    </location>
</feature>
<organism evidence="1 2">
    <name type="scientific">Danionella cerebrum</name>
    <dbReference type="NCBI Taxonomy" id="2873325"/>
    <lineage>
        <taxon>Eukaryota</taxon>
        <taxon>Metazoa</taxon>
        <taxon>Chordata</taxon>
        <taxon>Craniata</taxon>
        <taxon>Vertebrata</taxon>
        <taxon>Euteleostomi</taxon>
        <taxon>Actinopterygii</taxon>
        <taxon>Neopterygii</taxon>
        <taxon>Teleostei</taxon>
        <taxon>Ostariophysi</taxon>
        <taxon>Cypriniformes</taxon>
        <taxon>Danionidae</taxon>
        <taxon>Danioninae</taxon>
        <taxon>Danionella</taxon>
    </lineage>
</organism>
<keyword evidence="2" id="KW-1185">Reference proteome</keyword>
<dbReference type="AlphaFoldDB" id="A0A553RMS4"/>
<proteinExistence type="predicted"/>
<sequence length="83" mass="9238">MGRRGELVNLAGREQSTDLVSSLLKERESYIPLRVSRAEGSDGPSYSTVYDCGTSHPHLSGNILFLSQSFVHLKQFAVFFSFL</sequence>
<dbReference type="EMBL" id="SRMA01007413">
    <property type="protein sequence ID" value="TRZ03475.1"/>
    <property type="molecule type" value="Genomic_DNA"/>
</dbReference>
<reference evidence="1 2" key="1">
    <citation type="journal article" date="2019" name="Sci. Data">
        <title>Hybrid genome assembly and annotation of Danionella translucida.</title>
        <authorList>
            <person name="Kadobianskyi M."/>
            <person name="Schulze L."/>
            <person name="Schuelke M."/>
            <person name="Judkewitz B."/>
        </authorList>
    </citation>
    <scope>NUCLEOTIDE SEQUENCE [LARGE SCALE GENOMIC DNA]</scope>
    <source>
        <strain evidence="1 2">Bolton</strain>
    </source>
</reference>
<evidence type="ECO:0000313" key="1">
    <source>
        <dbReference type="EMBL" id="TRZ03475.1"/>
    </source>
</evidence>
<evidence type="ECO:0000313" key="2">
    <source>
        <dbReference type="Proteomes" id="UP000316079"/>
    </source>
</evidence>
<protein>
    <submittedName>
        <fullName evidence="1">Uncharacterized protein</fullName>
    </submittedName>
</protein>
<dbReference type="OrthoDB" id="2109241at2759"/>
<name>A0A553RMS4_9TELE</name>
<gene>
    <name evidence="1" type="ORF">DNTS_015090</name>
</gene>
<comment type="caution">
    <text evidence="1">The sequence shown here is derived from an EMBL/GenBank/DDBJ whole genome shotgun (WGS) entry which is preliminary data.</text>
</comment>